<proteinExistence type="predicted"/>
<reference evidence="4" key="1">
    <citation type="submission" date="2018-05" db="EMBL/GenBank/DDBJ databases">
        <authorList>
            <person name="Li X."/>
        </authorList>
    </citation>
    <scope>NUCLEOTIDE SEQUENCE [LARGE SCALE GENOMIC DNA]</scope>
    <source>
        <strain evidence="4">YIM 73061</strain>
    </source>
</reference>
<evidence type="ECO:0000313" key="4">
    <source>
        <dbReference type="Proteomes" id="UP000249725"/>
    </source>
</evidence>
<keyword evidence="4" id="KW-1185">Reference proteome</keyword>
<dbReference type="InterPro" id="IPR011051">
    <property type="entry name" value="RmlC_Cupin_sf"/>
</dbReference>
<accession>A0A328AT82</accession>
<feature type="domain" description="Cupin type-2" evidence="2">
    <location>
        <begin position="46"/>
        <end position="114"/>
    </location>
</feature>
<comment type="caution">
    <text evidence="3">The sequence shown here is derived from an EMBL/GenBank/DDBJ whole genome shotgun (WGS) entry which is preliminary data.</text>
</comment>
<dbReference type="Gene3D" id="2.60.120.10">
    <property type="entry name" value="Jelly Rolls"/>
    <property type="match status" value="1"/>
</dbReference>
<dbReference type="InterPro" id="IPR013096">
    <property type="entry name" value="Cupin_2"/>
</dbReference>
<dbReference type="EMBL" id="QFYR01000001">
    <property type="protein sequence ID" value="RAK57807.1"/>
    <property type="molecule type" value="Genomic_DNA"/>
</dbReference>
<dbReference type="RefSeq" id="WP_111514258.1">
    <property type="nucleotide sequence ID" value="NZ_QFYR01000001.1"/>
</dbReference>
<keyword evidence="1" id="KW-0732">Signal</keyword>
<evidence type="ECO:0000259" key="2">
    <source>
        <dbReference type="Pfam" id="PF07883"/>
    </source>
</evidence>
<dbReference type="Pfam" id="PF07883">
    <property type="entry name" value="Cupin_2"/>
    <property type="match status" value="1"/>
</dbReference>
<feature type="signal peptide" evidence="1">
    <location>
        <begin position="1"/>
        <end position="21"/>
    </location>
</feature>
<dbReference type="SUPFAM" id="SSF51182">
    <property type="entry name" value="RmlC-like cupins"/>
    <property type="match status" value="1"/>
</dbReference>
<organism evidence="3 4">
    <name type="scientific">Phenylobacterium deserti</name>
    <dbReference type="NCBI Taxonomy" id="1914756"/>
    <lineage>
        <taxon>Bacteria</taxon>
        <taxon>Pseudomonadati</taxon>
        <taxon>Pseudomonadota</taxon>
        <taxon>Alphaproteobacteria</taxon>
        <taxon>Caulobacterales</taxon>
        <taxon>Caulobacteraceae</taxon>
        <taxon>Phenylobacterium</taxon>
    </lineage>
</organism>
<dbReference type="AlphaFoldDB" id="A0A328AT82"/>
<gene>
    <name evidence="3" type="ORF">DJ018_07790</name>
</gene>
<evidence type="ECO:0000313" key="3">
    <source>
        <dbReference type="EMBL" id="RAK57807.1"/>
    </source>
</evidence>
<dbReference type="Proteomes" id="UP000249725">
    <property type="component" value="Unassembled WGS sequence"/>
</dbReference>
<sequence length="128" mass="13330">MRKDIVAAVVTAFLVAAPAFAGEVSPDGLAAPSSGSAQVELAMTQQTLPANGSLAEHSQPYLRYLYVLSGELKVSNLVTGDEQRVQAGGMAIETPNDWHVAKAMGSEPVVFVTIDQAPEEPKAAAHNG</sequence>
<dbReference type="OrthoDB" id="287220at2"/>
<protein>
    <recommendedName>
        <fullName evidence="2">Cupin type-2 domain-containing protein</fullName>
    </recommendedName>
</protein>
<dbReference type="InterPro" id="IPR014710">
    <property type="entry name" value="RmlC-like_jellyroll"/>
</dbReference>
<feature type="chain" id="PRO_5016249077" description="Cupin type-2 domain-containing protein" evidence="1">
    <location>
        <begin position="22"/>
        <end position="128"/>
    </location>
</feature>
<name>A0A328AT82_9CAUL</name>
<evidence type="ECO:0000256" key="1">
    <source>
        <dbReference type="SAM" id="SignalP"/>
    </source>
</evidence>